<dbReference type="Proteomes" id="UP000482800">
    <property type="component" value="Unassembled WGS sequence"/>
</dbReference>
<reference evidence="1 2" key="2">
    <citation type="submission" date="2020-03" db="EMBL/GenBank/DDBJ databases">
        <authorList>
            <person name="Ichikawa N."/>
            <person name="Kimura A."/>
            <person name="Kitahashi Y."/>
            <person name="Uohara A."/>
        </authorList>
    </citation>
    <scope>NUCLEOTIDE SEQUENCE [LARGE SCALE GENOMIC DNA]</scope>
    <source>
        <strain evidence="1 2">NBRC 108639</strain>
    </source>
</reference>
<protein>
    <submittedName>
        <fullName evidence="1">Uncharacterized protein</fullName>
    </submittedName>
</protein>
<proteinExistence type="predicted"/>
<dbReference type="EMBL" id="BLPF01000001">
    <property type="protein sequence ID" value="GFJ77434.1"/>
    <property type="molecule type" value="Genomic_DNA"/>
</dbReference>
<sequence length="113" mass="11842">MGDFHHMALAGRLPLPPHGVGRQAAAMSLADDLRSAAADHAAAAISQALASGADPYRLAHVAVQAAAPLLLDAHLVDEVLRARRPPEQAAPTLLRPRPRPRRWCTAGLVVGVS</sequence>
<keyword evidence="2" id="KW-1185">Reference proteome</keyword>
<dbReference type="AlphaFoldDB" id="A0A6V8K172"/>
<name>A0A6V8K172_9ACTN</name>
<evidence type="ECO:0000313" key="1">
    <source>
        <dbReference type="EMBL" id="GFJ77434.1"/>
    </source>
</evidence>
<organism evidence="1 2">
    <name type="scientific">Phytohabitans houttuyneae</name>
    <dbReference type="NCBI Taxonomy" id="1076126"/>
    <lineage>
        <taxon>Bacteria</taxon>
        <taxon>Bacillati</taxon>
        <taxon>Actinomycetota</taxon>
        <taxon>Actinomycetes</taxon>
        <taxon>Micromonosporales</taxon>
        <taxon>Micromonosporaceae</taxon>
    </lineage>
</organism>
<comment type="caution">
    <text evidence="1">The sequence shown here is derived from an EMBL/GenBank/DDBJ whole genome shotgun (WGS) entry which is preliminary data.</text>
</comment>
<reference evidence="1 2" key="1">
    <citation type="submission" date="2020-03" db="EMBL/GenBank/DDBJ databases">
        <title>Whole genome shotgun sequence of Phytohabitans houttuyneae NBRC 108639.</title>
        <authorList>
            <person name="Komaki H."/>
            <person name="Tamura T."/>
        </authorList>
    </citation>
    <scope>NUCLEOTIDE SEQUENCE [LARGE SCALE GENOMIC DNA]</scope>
    <source>
        <strain evidence="1 2">NBRC 108639</strain>
    </source>
</reference>
<evidence type="ECO:0000313" key="2">
    <source>
        <dbReference type="Proteomes" id="UP000482800"/>
    </source>
</evidence>
<accession>A0A6V8K172</accession>
<gene>
    <name evidence="1" type="ORF">Phou_016140</name>
</gene>